<organism evidence="1 2">
    <name type="scientific">Rousettus aegyptiacus</name>
    <name type="common">Egyptian fruit bat</name>
    <name type="synonym">Pteropus aegyptiacus</name>
    <dbReference type="NCBI Taxonomy" id="9407"/>
    <lineage>
        <taxon>Eukaryota</taxon>
        <taxon>Metazoa</taxon>
        <taxon>Chordata</taxon>
        <taxon>Craniata</taxon>
        <taxon>Vertebrata</taxon>
        <taxon>Euteleostomi</taxon>
        <taxon>Mammalia</taxon>
        <taxon>Eutheria</taxon>
        <taxon>Laurasiatheria</taxon>
        <taxon>Chiroptera</taxon>
        <taxon>Yinpterochiroptera</taxon>
        <taxon>Pteropodoidea</taxon>
        <taxon>Pteropodidae</taxon>
        <taxon>Rousettinae</taxon>
        <taxon>Rousettus</taxon>
    </lineage>
</organism>
<comment type="caution">
    <text evidence="1">The sequence shown here is derived from an EMBL/GenBank/DDBJ whole genome shotgun (WGS) entry which is preliminary data.</text>
</comment>
<gene>
    <name evidence="1" type="ORF">HJG63_010566</name>
</gene>
<protein>
    <submittedName>
        <fullName evidence="1">Uncharacterized protein</fullName>
    </submittedName>
</protein>
<dbReference type="AlphaFoldDB" id="A0A7J8IL61"/>
<accession>A0A7J8IL61</accession>
<evidence type="ECO:0000313" key="1">
    <source>
        <dbReference type="EMBL" id="KAF6485337.1"/>
    </source>
</evidence>
<dbReference type="EMBL" id="JACASE010000003">
    <property type="protein sequence ID" value="KAF6485337.1"/>
    <property type="molecule type" value="Genomic_DNA"/>
</dbReference>
<keyword evidence="2" id="KW-1185">Reference proteome</keyword>
<proteinExistence type="predicted"/>
<name>A0A7J8IL61_ROUAE</name>
<dbReference type="Proteomes" id="UP000593571">
    <property type="component" value="Unassembled WGS sequence"/>
</dbReference>
<evidence type="ECO:0000313" key="2">
    <source>
        <dbReference type="Proteomes" id="UP000593571"/>
    </source>
</evidence>
<sequence length="143" mass="16044">MTFVNHQPVCLHQQTLPTDTPFNTKAVAIPFKRGSLKAPLCSPEENKISSLQNFKPLEITQQKPFCCVSFGKFEPGFTVATKIMDLNKEIRAPSALSHLPRDEIYLSIQFSDTWVSSEAFIKDSNFAGCKHKPTVSLFCYKGD</sequence>
<reference evidence="1 2" key="1">
    <citation type="journal article" date="2020" name="Nature">
        <title>Six reference-quality genomes reveal evolution of bat adaptations.</title>
        <authorList>
            <person name="Jebb D."/>
            <person name="Huang Z."/>
            <person name="Pippel M."/>
            <person name="Hughes G.M."/>
            <person name="Lavrichenko K."/>
            <person name="Devanna P."/>
            <person name="Winkler S."/>
            <person name="Jermiin L.S."/>
            <person name="Skirmuntt E.C."/>
            <person name="Katzourakis A."/>
            <person name="Burkitt-Gray L."/>
            <person name="Ray D.A."/>
            <person name="Sullivan K.A.M."/>
            <person name="Roscito J.G."/>
            <person name="Kirilenko B.M."/>
            <person name="Davalos L.M."/>
            <person name="Corthals A.P."/>
            <person name="Power M.L."/>
            <person name="Jones G."/>
            <person name="Ransome R.D."/>
            <person name="Dechmann D.K.N."/>
            <person name="Locatelli A.G."/>
            <person name="Puechmaille S.J."/>
            <person name="Fedrigo O."/>
            <person name="Jarvis E.D."/>
            <person name="Hiller M."/>
            <person name="Vernes S.C."/>
            <person name="Myers E.W."/>
            <person name="Teeling E.C."/>
        </authorList>
    </citation>
    <scope>NUCLEOTIDE SEQUENCE [LARGE SCALE GENOMIC DNA]</scope>
    <source>
        <strain evidence="1">MRouAeg1</strain>
        <tissue evidence="1">Muscle</tissue>
    </source>
</reference>